<dbReference type="InterPro" id="IPR000551">
    <property type="entry name" value="MerR-type_HTH_dom"/>
</dbReference>
<dbReference type="SUPFAM" id="SSF46955">
    <property type="entry name" value="Putative DNA-binding domain"/>
    <property type="match status" value="1"/>
</dbReference>
<dbReference type="Pfam" id="PF13411">
    <property type="entry name" value="MerR_1"/>
    <property type="match status" value="1"/>
</dbReference>
<gene>
    <name evidence="3" type="ORF">HMPREF0620_1596</name>
</gene>
<accession>E6K2C3</accession>
<dbReference type="Proteomes" id="UP000004946">
    <property type="component" value="Chromosome"/>
</dbReference>
<dbReference type="InterPro" id="IPR047057">
    <property type="entry name" value="MerR_fam"/>
</dbReference>
<dbReference type="NCBIfam" id="NF047375">
    <property type="entry name" value="HeatShock_HspR"/>
    <property type="match status" value="1"/>
</dbReference>
<dbReference type="SMART" id="SM00422">
    <property type="entry name" value="HTH_MERR"/>
    <property type="match status" value="1"/>
</dbReference>
<comment type="caution">
    <text evidence="3">The sequence shown here is derived from an EMBL/GenBank/DDBJ whole genome shotgun (WGS) entry which is preliminary data.</text>
</comment>
<dbReference type="GO" id="GO:0003700">
    <property type="term" value="F:DNA-binding transcription factor activity"/>
    <property type="evidence" value="ECO:0007669"/>
    <property type="project" value="InterPro"/>
</dbReference>
<dbReference type="RefSeq" id="WP_006289445.1">
    <property type="nucleotide sequence ID" value="NZ_AP012333.1"/>
</dbReference>
<dbReference type="KEGG" id="pdo:PSDT_0094"/>
<dbReference type="PANTHER" id="PTHR30204">
    <property type="entry name" value="REDOX-CYCLING DRUG-SENSING TRANSCRIPTIONAL ACTIVATOR SOXR"/>
    <property type="match status" value="1"/>
</dbReference>
<dbReference type="GO" id="GO:0003677">
    <property type="term" value="F:DNA binding"/>
    <property type="evidence" value="ECO:0007669"/>
    <property type="project" value="UniProtKB-KW"/>
</dbReference>
<keyword evidence="4" id="KW-1185">Reference proteome</keyword>
<evidence type="ECO:0000313" key="4">
    <source>
        <dbReference type="Proteomes" id="UP000004946"/>
    </source>
</evidence>
<dbReference type="Gene3D" id="1.10.1660.10">
    <property type="match status" value="1"/>
</dbReference>
<dbReference type="PANTHER" id="PTHR30204:SF58">
    <property type="entry name" value="HTH-TYPE TRANSCRIPTIONAL REGULATOR YFMP"/>
    <property type="match status" value="1"/>
</dbReference>
<dbReference type="PROSITE" id="PS50937">
    <property type="entry name" value="HTH_MERR_2"/>
    <property type="match status" value="1"/>
</dbReference>
<keyword evidence="1" id="KW-0238">DNA-binding</keyword>
<proteinExistence type="predicted"/>
<dbReference type="AlphaFoldDB" id="E6K2C3"/>
<evidence type="ECO:0000313" key="3">
    <source>
        <dbReference type="EMBL" id="EFT82911.1"/>
    </source>
</evidence>
<sequence length="198" mass="22746">MTHRLTAGDKEAYAAYAMGLISGSFDLVDAEDHGFDANLPVFTVGQTADLVNVHPQTLRQYDRLDLIVPRRTPGGARRYSLRDISRLVTAQHLVNEESINLAGVSRILQLMEENRQLRRQVRRLKKMKELRVFSAEADGNVTEVFSDDSLAEMMKRELAARRRRLRMARARGRMLPAGTYGRVQLRITSYREEREEEE</sequence>
<dbReference type="EMBL" id="AEON01000002">
    <property type="protein sequence ID" value="EFT82911.1"/>
    <property type="molecule type" value="Genomic_DNA"/>
</dbReference>
<organism evidence="3 4">
    <name type="scientific">Parascardovia denticolens DSM 10105 = JCM 12538</name>
    <dbReference type="NCBI Taxonomy" id="864564"/>
    <lineage>
        <taxon>Bacteria</taxon>
        <taxon>Bacillati</taxon>
        <taxon>Actinomycetota</taxon>
        <taxon>Actinomycetes</taxon>
        <taxon>Bifidobacteriales</taxon>
        <taxon>Bifidobacteriaceae</taxon>
        <taxon>Parascardovia</taxon>
    </lineage>
</organism>
<dbReference type="PATRIC" id="fig|864564.6.peg.104"/>
<dbReference type="InterPro" id="IPR009061">
    <property type="entry name" value="DNA-bd_dom_put_sf"/>
</dbReference>
<protein>
    <submittedName>
        <fullName evidence="3">Transcriptional regulator, MerR family</fullName>
    </submittedName>
</protein>
<reference evidence="3 4" key="1">
    <citation type="submission" date="2010-12" db="EMBL/GenBank/DDBJ databases">
        <authorList>
            <person name="Muzny D."/>
            <person name="Qin X."/>
            <person name="Buhay C."/>
            <person name="Dugan-Rocha S."/>
            <person name="Ding Y."/>
            <person name="Chen G."/>
            <person name="Hawes A."/>
            <person name="Holder M."/>
            <person name="Jhangiani S."/>
            <person name="Johnson A."/>
            <person name="Khan Z."/>
            <person name="Li Z."/>
            <person name="Liu W."/>
            <person name="Liu X."/>
            <person name="Perez L."/>
            <person name="Shen H."/>
            <person name="Wang Q."/>
            <person name="Watt J."/>
            <person name="Xi L."/>
            <person name="Xin Y."/>
            <person name="Zhou J."/>
            <person name="Deng J."/>
            <person name="Jiang H."/>
            <person name="Liu Y."/>
            <person name="Qu J."/>
            <person name="Song X.-Z."/>
            <person name="Zhang L."/>
            <person name="Villasana D."/>
            <person name="Johnson A."/>
            <person name="Liu J."/>
            <person name="Liyanage D."/>
            <person name="Lorensuhewa L."/>
            <person name="Robinson T."/>
            <person name="Song A."/>
            <person name="Song B.-B."/>
            <person name="Dinh H."/>
            <person name="Thornton R."/>
            <person name="Coyle M."/>
            <person name="Francisco L."/>
            <person name="Jackson L."/>
            <person name="Javaid M."/>
            <person name="Korchina V."/>
            <person name="Kovar C."/>
            <person name="Mata R."/>
            <person name="Mathew T."/>
            <person name="Ngo R."/>
            <person name="Nguyen L."/>
            <person name="Nguyen N."/>
            <person name="Okwuonu G."/>
            <person name="Ongeri F."/>
            <person name="Pham C."/>
            <person name="Simmons D."/>
            <person name="Wilczek-Boney K."/>
            <person name="Hale W."/>
            <person name="Jakkamsetti A."/>
            <person name="Pham P."/>
            <person name="Ruth R."/>
            <person name="San Lucas F."/>
            <person name="Warren J."/>
            <person name="Zhang J."/>
            <person name="Zhao Z."/>
            <person name="Zhou C."/>
            <person name="Zhu D."/>
            <person name="Lee S."/>
            <person name="Bess C."/>
            <person name="Blankenburg K."/>
            <person name="Forbes L."/>
            <person name="Fu Q."/>
            <person name="Gubbala S."/>
            <person name="Hirani K."/>
            <person name="Jayaseelan J.C."/>
            <person name="Lara F."/>
            <person name="Munidasa M."/>
            <person name="Palculict T."/>
            <person name="Patil S."/>
            <person name="Pu L.-L."/>
            <person name="Saada N."/>
            <person name="Tang L."/>
            <person name="Weissenberger G."/>
            <person name="Zhu Y."/>
            <person name="Hemphill L."/>
            <person name="Shang Y."/>
            <person name="Youmans B."/>
            <person name="Ayvaz T."/>
            <person name="Ross M."/>
            <person name="Santibanez J."/>
            <person name="Aqrawi P."/>
            <person name="Gross S."/>
            <person name="Joshi V."/>
            <person name="Fowler G."/>
            <person name="Nazareth L."/>
            <person name="Reid J."/>
            <person name="Worley K."/>
            <person name="Petrosino J."/>
            <person name="Highlander S."/>
            <person name="Gibbs R."/>
        </authorList>
    </citation>
    <scope>NUCLEOTIDE SEQUENCE [LARGE SCALE GENOMIC DNA]</scope>
    <source>
        <strain evidence="3 4">DSM 10105</strain>
    </source>
</reference>
<feature type="domain" description="HTH merR-type" evidence="2">
    <location>
        <begin position="41"/>
        <end position="110"/>
    </location>
</feature>
<evidence type="ECO:0000256" key="1">
    <source>
        <dbReference type="ARBA" id="ARBA00023125"/>
    </source>
</evidence>
<evidence type="ECO:0000259" key="2">
    <source>
        <dbReference type="PROSITE" id="PS50937"/>
    </source>
</evidence>
<name>E6K2C3_PARDN</name>
<dbReference type="eggNOG" id="COG0789">
    <property type="taxonomic scope" value="Bacteria"/>
</dbReference>
<dbReference type="HOGENOM" id="CLU_060077_7_0_11"/>